<dbReference type="RefSeq" id="WP_390405022.1">
    <property type="nucleotide sequence ID" value="NZ_BAABYW010000001.1"/>
</dbReference>
<dbReference type="Proteomes" id="UP001600943">
    <property type="component" value="Unassembled WGS sequence"/>
</dbReference>
<dbReference type="SMART" id="SM00507">
    <property type="entry name" value="HNHc"/>
    <property type="match status" value="1"/>
</dbReference>
<dbReference type="EMBL" id="BAABYW010000001">
    <property type="protein sequence ID" value="GAA6407879.1"/>
    <property type="molecule type" value="Genomic_DNA"/>
</dbReference>
<proteinExistence type="predicted"/>
<reference evidence="2 3" key="1">
    <citation type="submission" date="2024-04" db="EMBL/GenBank/DDBJ databases">
        <title>Defined microbial consortia suppress multidrug-resistant proinflammatory Enterobacteriaceae via ecological control.</title>
        <authorList>
            <person name="Furuichi M."/>
            <person name="Kawaguchi T."/>
            <person name="Pust M."/>
            <person name="Yasuma K."/>
            <person name="Plichta D."/>
            <person name="Hasegawa N."/>
            <person name="Ohya T."/>
            <person name="Bhattarai S."/>
            <person name="Sasajima S."/>
            <person name="Aoto Y."/>
            <person name="Tuganbaev T."/>
            <person name="Yaginuma M."/>
            <person name="Ueda M."/>
            <person name="Okahashi N."/>
            <person name="Amafuji K."/>
            <person name="Kiridooshi Y."/>
            <person name="Sugita K."/>
            <person name="Strazar M."/>
            <person name="Skelly A."/>
            <person name="Suda W."/>
            <person name="Hattori M."/>
            <person name="Nakamoto N."/>
            <person name="Caballero S."/>
            <person name="Norman J."/>
            <person name="Olle B."/>
            <person name="Tanoue T."/>
            <person name="Arita M."/>
            <person name="Bucci V."/>
            <person name="Atarashi K."/>
            <person name="Xavier R."/>
            <person name="Honda K."/>
        </authorList>
    </citation>
    <scope>NUCLEOTIDE SEQUENCE [LARGE SCALE GENOMIC DNA]</scope>
    <source>
        <strain evidence="3">k04-0078-D8-1</strain>
    </source>
</reference>
<name>A0ABQ0B8U6_9FIRM</name>
<feature type="domain" description="HNH nuclease" evidence="1">
    <location>
        <begin position="196"/>
        <end position="252"/>
    </location>
</feature>
<evidence type="ECO:0000313" key="2">
    <source>
        <dbReference type="EMBL" id="GAA6407879.1"/>
    </source>
</evidence>
<protein>
    <recommendedName>
        <fullName evidence="1">HNH nuclease domain-containing protein</fullName>
    </recommendedName>
</protein>
<dbReference type="CDD" id="cd00085">
    <property type="entry name" value="HNHc"/>
    <property type="match status" value="1"/>
</dbReference>
<organism evidence="2 3">
    <name type="scientific">Blautia hominis</name>
    <dbReference type="NCBI Taxonomy" id="2025493"/>
    <lineage>
        <taxon>Bacteria</taxon>
        <taxon>Bacillati</taxon>
        <taxon>Bacillota</taxon>
        <taxon>Clostridia</taxon>
        <taxon>Lachnospirales</taxon>
        <taxon>Lachnospiraceae</taxon>
        <taxon>Blautia</taxon>
    </lineage>
</organism>
<gene>
    <name evidence="2" type="ORF">K040078D81_19960</name>
</gene>
<dbReference type="Gene3D" id="1.10.30.50">
    <property type="match status" value="1"/>
</dbReference>
<evidence type="ECO:0000259" key="1">
    <source>
        <dbReference type="SMART" id="SM00507"/>
    </source>
</evidence>
<accession>A0ABQ0B8U6</accession>
<comment type="caution">
    <text evidence="2">The sequence shown here is derived from an EMBL/GenBank/DDBJ whole genome shotgun (WGS) entry which is preliminary data.</text>
</comment>
<dbReference type="InterPro" id="IPR003615">
    <property type="entry name" value="HNH_nuc"/>
</dbReference>
<evidence type="ECO:0000313" key="3">
    <source>
        <dbReference type="Proteomes" id="UP001600943"/>
    </source>
</evidence>
<sequence>MIKNISDEYVYKKEVDWSLFNYGFAIPIEYQVMFRQVADRFIQRGESKDITLYLNGKSYKAKLNNNRIDKKFGPHADIVQIRYSQNSELAQALRGYFQRSYAYISMMKRLQEKGSKKHISLPEDFKEYLAVYTTEYDDTYVLETIGSQDIEILRNIIAGQSERTMEAQFNFDMKDDTAGCKEKEQIVKIRKLNKKIGDNLKRLYGYRCQICGKLIGEEYGSHVAEAHHIDYFVRSLNNDASNQIILCPNHHSIIHDVDPVFDRTRLLYTYANGVEEKLVLNRHL</sequence>
<keyword evidence="3" id="KW-1185">Reference proteome</keyword>